<keyword evidence="3" id="KW-1185">Reference proteome</keyword>
<sequence>MGPRMNEFKLFNDFPKLVQRRVFNIAFEAGETDYAAVQLSLVSRGVNHWIKPLIYRQLIFHFQATATFQRTISLLQTILTTSNLELCTRYTRFLFVGSYHHGNTSILSLFLHCTNLEHLGWWFIPKQEKELQELLTTQQHHCLRKLSISAGALPLRDPHLFSTQVFQNLTHLDIGVAGRLVSLSSGARQFGRRIPWSDLHKLEHLIHLHLDLGLVYRASDPDEVAPEIEEVVGDMLDSAPPKLRYAALLFPFEFLFEAIKSSDVENRRVYEDFVKGSLDRRVVVGTSAGIFEYQEEKVQEKMKEKAEKKSRGSFPDEEDEEDEDEELLTQEQAERLTTFGKWMVPSPRGERLYRVCETRGERRADFWGEVEETVERRNKELYPDEPSDSQQIIPV</sequence>
<protein>
    <submittedName>
        <fullName evidence="2">Uncharacterized protein</fullName>
    </submittedName>
</protein>
<reference evidence="2" key="1">
    <citation type="submission" date="2020-11" db="EMBL/GenBank/DDBJ databases">
        <authorList>
            <consortium name="DOE Joint Genome Institute"/>
            <person name="Ahrendt S."/>
            <person name="Riley R."/>
            <person name="Andreopoulos W."/>
            <person name="Labutti K."/>
            <person name="Pangilinan J."/>
            <person name="Ruiz-Duenas F.J."/>
            <person name="Barrasa J.M."/>
            <person name="Sanchez-Garcia M."/>
            <person name="Camarero S."/>
            <person name="Miyauchi S."/>
            <person name="Serrano A."/>
            <person name="Linde D."/>
            <person name="Babiker R."/>
            <person name="Drula E."/>
            <person name="Ayuso-Fernandez I."/>
            <person name="Pacheco R."/>
            <person name="Padilla G."/>
            <person name="Ferreira P."/>
            <person name="Barriuso J."/>
            <person name="Kellner H."/>
            <person name="Castanera R."/>
            <person name="Alfaro M."/>
            <person name="Ramirez L."/>
            <person name="Pisabarro A.G."/>
            <person name="Kuo A."/>
            <person name="Tritt A."/>
            <person name="Lipzen A."/>
            <person name="He G."/>
            <person name="Yan M."/>
            <person name="Ng V."/>
            <person name="Cullen D."/>
            <person name="Martin F."/>
            <person name="Rosso M.-N."/>
            <person name="Henrissat B."/>
            <person name="Hibbett D."/>
            <person name="Martinez A.T."/>
            <person name="Grigoriev I.V."/>
        </authorList>
    </citation>
    <scope>NUCLEOTIDE SEQUENCE</scope>
    <source>
        <strain evidence="2">MF-IS2</strain>
    </source>
</reference>
<dbReference type="OrthoDB" id="2995911at2759"/>
<dbReference type="AlphaFoldDB" id="A0A9P5XQ07"/>
<feature type="region of interest" description="Disordered" evidence="1">
    <location>
        <begin position="374"/>
        <end position="395"/>
    </location>
</feature>
<name>A0A9P5XQ07_9AGAR</name>
<accession>A0A9P5XQ07</accession>
<organism evidence="2 3">
    <name type="scientific">Macrolepiota fuliginosa MF-IS2</name>
    <dbReference type="NCBI Taxonomy" id="1400762"/>
    <lineage>
        <taxon>Eukaryota</taxon>
        <taxon>Fungi</taxon>
        <taxon>Dikarya</taxon>
        <taxon>Basidiomycota</taxon>
        <taxon>Agaricomycotina</taxon>
        <taxon>Agaricomycetes</taxon>
        <taxon>Agaricomycetidae</taxon>
        <taxon>Agaricales</taxon>
        <taxon>Agaricineae</taxon>
        <taxon>Agaricaceae</taxon>
        <taxon>Macrolepiota</taxon>
    </lineage>
</organism>
<evidence type="ECO:0000313" key="2">
    <source>
        <dbReference type="EMBL" id="KAF9453620.1"/>
    </source>
</evidence>
<proteinExistence type="predicted"/>
<evidence type="ECO:0000313" key="3">
    <source>
        <dbReference type="Proteomes" id="UP000807342"/>
    </source>
</evidence>
<gene>
    <name evidence="2" type="ORF">P691DRAFT_25584</name>
</gene>
<dbReference type="Proteomes" id="UP000807342">
    <property type="component" value="Unassembled WGS sequence"/>
</dbReference>
<feature type="region of interest" description="Disordered" evidence="1">
    <location>
        <begin position="303"/>
        <end position="331"/>
    </location>
</feature>
<comment type="caution">
    <text evidence="2">The sequence shown here is derived from an EMBL/GenBank/DDBJ whole genome shotgun (WGS) entry which is preliminary data.</text>
</comment>
<evidence type="ECO:0000256" key="1">
    <source>
        <dbReference type="SAM" id="MobiDB-lite"/>
    </source>
</evidence>
<dbReference type="EMBL" id="MU151060">
    <property type="protein sequence ID" value="KAF9453620.1"/>
    <property type="molecule type" value="Genomic_DNA"/>
</dbReference>
<feature type="compositionally biased region" description="Acidic residues" evidence="1">
    <location>
        <begin position="315"/>
        <end position="328"/>
    </location>
</feature>